<dbReference type="InterPro" id="IPR001753">
    <property type="entry name" value="Enoyl-CoA_hydra/iso"/>
</dbReference>
<dbReference type="Pfam" id="PF00378">
    <property type="entry name" value="ECH_1"/>
    <property type="match status" value="1"/>
</dbReference>
<dbReference type="InterPro" id="IPR029045">
    <property type="entry name" value="ClpP/crotonase-like_dom_sf"/>
</dbReference>
<keyword evidence="2" id="KW-0456">Lyase</keyword>
<evidence type="ECO:0000256" key="4">
    <source>
        <dbReference type="RuleBase" id="RU003707"/>
    </source>
</evidence>
<dbReference type="EMBL" id="VYQE01000006">
    <property type="protein sequence ID" value="KAA9005619.1"/>
    <property type="molecule type" value="Genomic_DNA"/>
</dbReference>
<dbReference type="InterPro" id="IPR008927">
    <property type="entry name" value="6-PGluconate_DH-like_C_sf"/>
</dbReference>
<comment type="similarity">
    <text evidence="4">Belongs to the enoyl-CoA hydratase/isomerase family.</text>
</comment>
<dbReference type="CDD" id="cd06558">
    <property type="entry name" value="crotonase-like"/>
    <property type="match status" value="1"/>
</dbReference>
<keyword evidence="3" id="KW-0511">Multifunctional enzyme</keyword>
<dbReference type="AlphaFoldDB" id="A0A5J5GBT5"/>
<dbReference type="SUPFAM" id="SSF52096">
    <property type="entry name" value="ClpP/crotonase"/>
    <property type="match status" value="1"/>
</dbReference>
<comment type="caution">
    <text evidence="5">The sequence shown here is derived from an EMBL/GenBank/DDBJ whole genome shotgun (WGS) entry which is preliminary data.</text>
</comment>
<evidence type="ECO:0000313" key="6">
    <source>
        <dbReference type="Proteomes" id="UP000326554"/>
    </source>
</evidence>
<reference evidence="5 6" key="1">
    <citation type="submission" date="2019-09" db="EMBL/GenBank/DDBJ databases">
        <authorList>
            <person name="Park J.-S."/>
            <person name="Choi H.-J."/>
        </authorList>
    </citation>
    <scope>NUCLEOTIDE SEQUENCE [LARGE SCALE GENOMIC DNA]</scope>
    <source>
        <strain evidence="5 6">176SS1-4</strain>
    </source>
</reference>
<gene>
    <name evidence="5" type="ORF">F3S47_17085</name>
</gene>
<keyword evidence="1" id="KW-0413">Isomerase</keyword>
<proteinExistence type="inferred from homology"/>
<dbReference type="RefSeq" id="WP_150446525.1">
    <property type="nucleotide sequence ID" value="NZ_VYQE01000006.1"/>
</dbReference>
<dbReference type="PANTHER" id="PTHR23309">
    <property type="entry name" value="3-HYDROXYACYL-COA DEHYROGENASE"/>
    <property type="match status" value="1"/>
</dbReference>
<keyword evidence="6" id="KW-1185">Reference proteome</keyword>
<sequence length="451" mass="47353">MNDTVKYRVRERVAIVTLAAPPTNPLTPEMRRRLWEVFGQLTADERVHAAIIVAEGEGFSAGPDIREGGDGPGAPTLGELCRRIEDCPKPVVAAIHGHALGGGAALALAAHYRLAEPDARIGFPEVHLGLVAGGGVTQRLPRLVGAEAAISMLLSGRPLTAEAARSAGLIDGVVVGHLPTGTHTFAGSLIEGGKPPRPVRARRDAMSDGIAYSDAVAEARAALGSPPTRAPGLIVDCIEAAQLLPFDAGLAFEQAAREESRADPHAAALAHMFRAERRISARLLTSIEGRRTIAEPEGAEIVGRLRHVMGQAVSTLTQAGTPTAQIDRAMVDYGFAATAFGGGEGGAGPEGAQIMRKILAVLMAEGARLVETGRVDRAADVDVLAVYGLEFPRHKGGPMHGAQAMGLLKLKREMTGWAAESSLWEVPRLLEEAVKYAGGFDEARLTERALA</sequence>
<dbReference type="Gene3D" id="3.90.226.10">
    <property type="entry name" value="2-enoyl-CoA Hydratase, Chain A, domain 1"/>
    <property type="match status" value="1"/>
</dbReference>
<dbReference type="InterPro" id="IPR018376">
    <property type="entry name" value="Enoyl-CoA_hyd/isom_CS"/>
</dbReference>
<name>A0A5J5GBT5_9RHOB</name>
<dbReference type="SUPFAM" id="SSF48179">
    <property type="entry name" value="6-phosphogluconate dehydrogenase C-terminal domain-like"/>
    <property type="match status" value="1"/>
</dbReference>
<dbReference type="GO" id="GO:0016853">
    <property type="term" value="F:isomerase activity"/>
    <property type="evidence" value="ECO:0007669"/>
    <property type="project" value="UniProtKB-KW"/>
</dbReference>
<dbReference type="Proteomes" id="UP000326554">
    <property type="component" value="Unassembled WGS sequence"/>
</dbReference>
<evidence type="ECO:0000313" key="5">
    <source>
        <dbReference type="EMBL" id="KAA9005619.1"/>
    </source>
</evidence>
<accession>A0A5J5GBT5</accession>
<dbReference type="Gene3D" id="1.10.1040.10">
    <property type="entry name" value="N-(1-d-carboxylethyl)-l-norvaline Dehydrogenase, domain 2"/>
    <property type="match status" value="1"/>
</dbReference>
<dbReference type="InterPro" id="IPR013328">
    <property type="entry name" value="6PGD_dom2"/>
</dbReference>
<dbReference type="GO" id="GO:0016829">
    <property type="term" value="F:lyase activity"/>
    <property type="evidence" value="ECO:0007669"/>
    <property type="project" value="UniProtKB-KW"/>
</dbReference>
<evidence type="ECO:0000256" key="1">
    <source>
        <dbReference type="ARBA" id="ARBA00023235"/>
    </source>
</evidence>
<evidence type="ECO:0008006" key="7">
    <source>
        <dbReference type="Google" id="ProtNLM"/>
    </source>
</evidence>
<dbReference type="PROSITE" id="PS00166">
    <property type="entry name" value="ENOYL_COA_HYDRATASE"/>
    <property type="match status" value="1"/>
</dbReference>
<evidence type="ECO:0000256" key="3">
    <source>
        <dbReference type="ARBA" id="ARBA00023268"/>
    </source>
</evidence>
<protein>
    <recommendedName>
        <fullName evidence="7">Enoyl-CoA hydratase/isomerase family protein</fullName>
    </recommendedName>
</protein>
<organism evidence="5 6">
    <name type="scientific">Histidinibacterium aquaticum</name>
    <dbReference type="NCBI Taxonomy" id="2613962"/>
    <lineage>
        <taxon>Bacteria</taxon>
        <taxon>Pseudomonadati</taxon>
        <taxon>Pseudomonadota</taxon>
        <taxon>Alphaproteobacteria</taxon>
        <taxon>Rhodobacterales</taxon>
        <taxon>Paracoccaceae</taxon>
        <taxon>Histidinibacterium</taxon>
    </lineage>
</organism>
<evidence type="ECO:0000256" key="2">
    <source>
        <dbReference type="ARBA" id="ARBA00023239"/>
    </source>
</evidence>